<protein>
    <submittedName>
        <fullName evidence="1">Uncharacterized protein</fullName>
    </submittedName>
</protein>
<gene>
    <name evidence="1" type="ORF">GM661_00785</name>
</gene>
<evidence type="ECO:0000313" key="2">
    <source>
        <dbReference type="Proteomes" id="UP000665020"/>
    </source>
</evidence>
<evidence type="ECO:0000313" key="1">
    <source>
        <dbReference type="EMBL" id="QTL96610.1"/>
    </source>
</evidence>
<dbReference type="KEGG" id="ifn:GM661_00785"/>
<dbReference type="Proteomes" id="UP000665020">
    <property type="component" value="Chromosome"/>
</dbReference>
<accession>A0A8A7K616</accession>
<keyword evidence="2" id="KW-1185">Reference proteome</keyword>
<organism evidence="1 2">
    <name type="scientific">Iocasia fonsfrigidae</name>
    <dbReference type="NCBI Taxonomy" id="2682810"/>
    <lineage>
        <taxon>Bacteria</taxon>
        <taxon>Bacillati</taxon>
        <taxon>Bacillota</taxon>
        <taxon>Clostridia</taxon>
        <taxon>Halanaerobiales</taxon>
        <taxon>Halanaerobiaceae</taxon>
        <taxon>Iocasia</taxon>
    </lineage>
</organism>
<dbReference type="AlphaFoldDB" id="A0A8A7K616"/>
<dbReference type="RefSeq" id="WP_230868326.1">
    <property type="nucleotide sequence ID" value="NZ_CP046640.1"/>
</dbReference>
<proteinExistence type="predicted"/>
<dbReference type="EMBL" id="CP046640">
    <property type="protein sequence ID" value="QTL96610.1"/>
    <property type="molecule type" value="Genomic_DNA"/>
</dbReference>
<reference evidence="1" key="1">
    <citation type="submission" date="2019-12" db="EMBL/GenBank/DDBJ databases">
        <authorList>
            <person name="zhang j."/>
            <person name="sun C.M."/>
        </authorList>
    </citation>
    <scope>NUCLEOTIDE SEQUENCE</scope>
    <source>
        <strain evidence="1">NS-1</strain>
    </source>
</reference>
<sequence>MNFIRKGPGYLFFRTEKTDNLEKALKDFLNGQALRLTDALERAEEDMTIAFVSEAKEDSDGVDDTESIIMLPTTPLVTMEELINLGIAELINKVELGAGQLVMRIPEDGQEIIKQLKENYNARLVNIIEGIKQGKTGDTILSFTEEPIKTRVSSLQMVKTNLLIEKPVNVIHKELRRDVVRHITHGLEETQWYELKINIYDSGNMYEEQYKRLVTALADLELGFILGESWTKDHAVALLSVIAYQIRLFTILPPKKIKKILIGLEYDQDGERIVDYDLYYNSKKVQWFEVVSQGVRTNRPNMAARCRESLLSELSQEAVEKIQTIEDKIKAKKN</sequence>
<name>A0A8A7K616_9FIRM</name>